<dbReference type="GO" id="GO:0034727">
    <property type="term" value="P:piecemeal microautophagy of the nucleus"/>
    <property type="evidence" value="ECO:0007669"/>
    <property type="project" value="TreeGrafter"/>
</dbReference>
<evidence type="ECO:0000313" key="12">
    <source>
        <dbReference type="EMBL" id="KAF6047019.1"/>
    </source>
</evidence>
<dbReference type="GO" id="GO:0034517">
    <property type="term" value="P:ribophagy"/>
    <property type="evidence" value="ECO:0007669"/>
    <property type="project" value="TreeGrafter"/>
</dbReference>
<dbReference type="GO" id="GO:0000422">
    <property type="term" value="P:autophagy of mitochondrion"/>
    <property type="evidence" value="ECO:0007669"/>
    <property type="project" value="TreeGrafter"/>
</dbReference>
<reference evidence="12" key="1">
    <citation type="submission" date="2020-03" db="EMBL/GenBank/DDBJ databases">
        <title>FDA dAtabase for Regulatory Grade micrObial Sequences (FDA-ARGOS): Supporting development and validation of Infectious Disease Dx tests.</title>
        <authorList>
            <person name="Campos J."/>
            <person name="Goldberg B."/>
            <person name="Tallon L."/>
            <person name="Sadzewicz L."/>
            <person name="Vavikolanu K."/>
            <person name="Mehta A."/>
            <person name="Aluvathingal J."/>
            <person name="Nadendla S."/>
            <person name="Nandy P."/>
            <person name="Geyer C."/>
            <person name="Yan Y."/>
            <person name="Sichtig H."/>
        </authorList>
    </citation>
    <scope>NUCLEOTIDE SEQUENCE [LARGE SCALE GENOMIC DNA]</scope>
    <source>
        <strain evidence="12">FDAARGOS_652</strain>
    </source>
</reference>
<keyword evidence="6" id="KW-0072">Autophagy</keyword>
<dbReference type="GO" id="GO:0034045">
    <property type="term" value="C:phagophore assembly site membrane"/>
    <property type="evidence" value="ECO:0007669"/>
    <property type="project" value="UniProtKB-SubCell"/>
</dbReference>
<dbReference type="GO" id="GO:0019901">
    <property type="term" value="F:protein kinase binding"/>
    <property type="evidence" value="ECO:0007669"/>
    <property type="project" value="TreeGrafter"/>
</dbReference>
<evidence type="ECO:0000259" key="10">
    <source>
        <dbReference type="Pfam" id="PF04108"/>
    </source>
</evidence>
<evidence type="ECO:0000256" key="5">
    <source>
        <dbReference type="ARBA" id="ARBA00022927"/>
    </source>
</evidence>
<evidence type="ECO:0000256" key="2">
    <source>
        <dbReference type="ARBA" id="ARBA00009729"/>
    </source>
</evidence>
<proteinExistence type="inferred from homology"/>
<protein>
    <recommendedName>
        <fullName evidence="3">Autophagy-related protein 11</fullName>
    </recommendedName>
</protein>
<dbReference type="EMBL" id="JABWAB010000007">
    <property type="protein sequence ID" value="KAF6047019.1"/>
    <property type="molecule type" value="Genomic_DNA"/>
</dbReference>
<comment type="similarity">
    <text evidence="2">Belongs to the ATG11 family.</text>
</comment>
<keyword evidence="5" id="KW-0653">Protein transport</keyword>
<dbReference type="InterPro" id="IPR040040">
    <property type="entry name" value="ATG11"/>
</dbReference>
<dbReference type="OrthoDB" id="447953at2759"/>
<dbReference type="InterPro" id="IPR019460">
    <property type="entry name" value="Atg11_C"/>
</dbReference>
<dbReference type="GO" id="GO:0015031">
    <property type="term" value="P:protein transport"/>
    <property type="evidence" value="ECO:0007669"/>
    <property type="project" value="UniProtKB-KW"/>
</dbReference>
<dbReference type="PANTHER" id="PTHR13222:SF1">
    <property type="entry name" value="RB1-INDUCIBLE COILED-COIL PROTEIN 1"/>
    <property type="match status" value="1"/>
</dbReference>
<keyword evidence="7 8" id="KW-0175">Coiled coil</keyword>
<dbReference type="GO" id="GO:0061709">
    <property type="term" value="P:reticulophagy"/>
    <property type="evidence" value="ECO:0007669"/>
    <property type="project" value="TreeGrafter"/>
</dbReference>
<organism evidence="12 13">
    <name type="scientific">Candida parapsilosis</name>
    <name type="common">Yeast</name>
    <dbReference type="NCBI Taxonomy" id="5480"/>
    <lineage>
        <taxon>Eukaryota</taxon>
        <taxon>Fungi</taxon>
        <taxon>Dikarya</taxon>
        <taxon>Ascomycota</taxon>
        <taxon>Saccharomycotina</taxon>
        <taxon>Pichiomycetes</taxon>
        <taxon>Debaryomycetaceae</taxon>
        <taxon>Candida/Lodderomyces clade</taxon>
        <taxon>Candida</taxon>
    </lineage>
</organism>
<dbReference type="Pfam" id="PF04108">
    <property type="entry name" value="ATG17_like"/>
    <property type="match status" value="1"/>
</dbReference>
<feature type="domain" description="Autophagy-related protein 11 C-terminal" evidence="11">
    <location>
        <begin position="1017"/>
        <end position="1151"/>
    </location>
</feature>
<dbReference type="GO" id="GO:0060090">
    <property type="term" value="F:molecular adaptor activity"/>
    <property type="evidence" value="ECO:0007669"/>
    <property type="project" value="TreeGrafter"/>
</dbReference>
<evidence type="ECO:0000256" key="1">
    <source>
        <dbReference type="ARBA" id="ARBA00004623"/>
    </source>
</evidence>
<feature type="region of interest" description="Disordered" evidence="9">
    <location>
        <begin position="622"/>
        <end position="647"/>
    </location>
</feature>
<evidence type="ECO:0000313" key="13">
    <source>
        <dbReference type="Proteomes" id="UP000590412"/>
    </source>
</evidence>
<name>A0A8X7NJJ8_CANPA</name>
<comment type="caution">
    <text evidence="12">The sequence shown here is derived from an EMBL/GenBank/DDBJ whole genome shotgun (WGS) entry which is preliminary data.</text>
</comment>
<dbReference type="InterPro" id="IPR045326">
    <property type="entry name" value="ATG17-like_dom"/>
</dbReference>
<evidence type="ECO:0000259" key="11">
    <source>
        <dbReference type="Pfam" id="PF10377"/>
    </source>
</evidence>
<dbReference type="GO" id="GO:1990316">
    <property type="term" value="C:Atg1/ULK1 kinase complex"/>
    <property type="evidence" value="ECO:0007669"/>
    <property type="project" value="TreeGrafter"/>
</dbReference>
<dbReference type="AlphaFoldDB" id="A0A8X7NJJ8"/>
<dbReference type="GO" id="GO:0000045">
    <property type="term" value="P:autophagosome assembly"/>
    <property type="evidence" value="ECO:0007669"/>
    <property type="project" value="InterPro"/>
</dbReference>
<keyword evidence="4" id="KW-0813">Transport</keyword>
<feature type="domain" description="Autophagy protein ATG17-like" evidence="10">
    <location>
        <begin position="124"/>
        <end position="457"/>
    </location>
</feature>
<comment type="subcellular location">
    <subcellularLocation>
        <location evidence="1">Preautophagosomal structure membrane</location>
        <topology evidence="1">Peripheral membrane protein</topology>
    </subcellularLocation>
</comment>
<evidence type="ECO:0000256" key="3">
    <source>
        <dbReference type="ARBA" id="ARBA00013804"/>
    </source>
</evidence>
<feature type="coiled-coil region" evidence="8">
    <location>
        <begin position="663"/>
        <end position="838"/>
    </location>
</feature>
<dbReference type="Pfam" id="PF10377">
    <property type="entry name" value="ATG11"/>
    <property type="match status" value="1"/>
</dbReference>
<evidence type="ECO:0000256" key="4">
    <source>
        <dbReference type="ARBA" id="ARBA00022448"/>
    </source>
</evidence>
<dbReference type="Proteomes" id="UP000590412">
    <property type="component" value="Unassembled WGS sequence"/>
</dbReference>
<evidence type="ECO:0000256" key="9">
    <source>
        <dbReference type="SAM" id="MobiDB-lite"/>
    </source>
</evidence>
<dbReference type="PANTHER" id="PTHR13222">
    <property type="entry name" value="RB1-INDUCIBLE COILED-COIL"/>
    <property type="match status" value="1"/>
</dbReference>
<gene>
    <name evidence="12" type="ORF">FOB60_004555</name>
</gene>
<accession>A0A8X7NJJ8</accession>
<sequence>MSTISYLTVYNAHEGSFVKIPKPIRFPTLADFKYYLSQSFSMDNVNDIFLLSSFGIKINYNLINDISEVFLYDKRLFLSEIDRKLLNSYISHSPRDDLSPPQQSPFVDTRKTYSRDVSNRIKAYQAWAREIAQYGNVLENRCSMLIQQINTIFASLTALFQFATSFTTEIEKGFNHHNNYINLISFKTLHKSWLESYKTLQHLPIIKIKDEKFKLVDFLDHHSLSSAATYVANKLPLITQKFSELSDAAKAMKNERAKVDELIEHARTDSIERFKNTNLNELIKTIRSKAQCVSSDFSNVQEAHFDQLYNQHRTRTSVELKSTTDELYAYYSKLKSFKEKLIKDGPRVYSLIANLQMKAVNLKTDLKLLTEDEGADETNTINHKTIQDVKKCEDLLSLTIDLPLLFGFAIIEKRRQFEWYDFYSKGIVNNFSEQVTSIGQHERAFREMWNKKFGSFLNYIKDDNFVGILPNVDITLVGNQDKIQNFTILRNVEIDRDDILNYISLLETSHSNKNFPELLRKNMRDMKQSTNNMKRITKLISSLGSVTDITSDKLGNSSSKEQNELSNYDLNVVNGLKSRIKKLESLLHQQQYKNITNWPVFRNGNYSDNRMSMILDSKQPLSAPVVKSDPTKLLQKRTPSKESITSNQSQVLDTSVVDKHLDNIKLKRVNAELTTEIEQLRREQGTKDESISQLRQEMETLKSNHAKEVESLKSRLTSRDEEFRLYKLENKWDAKEFENLEKKLQTKDHTVDQLNSRITKLEQEQANHEQEMASLGETITILRSELNDANRMKNDLLSNMSSKESEFAQERTTSKAELTKTKSKLDEVTEDYENLMELTQVKQQRHDQLIIELNTVICTLFTKLKLTSERIFEIFIEMCSILETMGLLLIKEDGVFKIKRVKGLKSKKSTANLEDDVSLISVADMPTSKVIEDFETSLKWSEEISLSPYLPPDSSSDDNEIANVDKYNEESKKLITQFNNVFGGEKSHFDAFLSIISFKENIQLANENSNSTRFFLNAISKRFKDVEGFAKRLTKDNKLKDQEIRRFVSRSKHKISINSFQEDDLLLFLPTKVDNVLRNQNESTQPWAAFNVGAPHYFLETSNLNLNGKEWLIGRVRSIKENKVSPERANSSEHNPFQLSAGVTWYMVQVVEDK</sequence>
<evidence type="ECO:0000256" key="8">
    <source>
        <dbReference type="SAM" id="Coils"/>
    </source>
</evidence>
<evidence type="ECO:0000256" key="6">
    <source>
        <dbReference type="ARBA" id="ARBA00023006"/>
    </source>
</evidence>
<evidence type="ECO:0000256" key="7">
    <source>
        <dbReference type="ARBA" id="ARBA00023054"/>
    </source>
</evidence>